<keyword evidence="1" id="KW-1133">Transmembrane helix</keyword>
<protein>
    <submittedName>
        <fullName evidence="2">Unnamed protein product</fullName>
    </submittedName>
</protein>
<dbReference type="GO" id="GO:0016746">
    <property type="term" value="F:acyltransferase activity"/>
    <property type="evidence" value="ECO:0007669"/>
    <property type="project" value="TreeGrafter"/>
</dbReference>
<evidence type="ECO:0000313" key="2">
    <source>
        <dbReference type="EMBL" id="GMG20532.1"/>
    </source>
</evidence>
<sequence length="362" mass="42401">MKNDLICHIGIPKLRKLMSTEGETLRVVRCLCFLSLLLMFLITFRVFQWLIAMMCLFFPTARISYDNTCACGFWTLCLYILELNGVQVILTGDELELDNSLVISNHASLVDYLIFPFLTLKAIEHQFSDKKPAEDKPDKKDTKDKYTRLMDLREHIICKDLTSNLLIPKMNFFTWFHIWNMPSLKLFKNISETDENWELDSNTLHSIFKNYLDDSDTSESPSWLVSFPEVNIFTEADLQIQSELSDKYYLPTLTHLLYPRYSNFANAITGLYRSNFTRLYDVTLLYFKQNEDGEVIFEAPSLFDVFGLSDSQYTVLINIQAKLMSRIPVKRNKVEKWLEGRWVKKDALIKKYRDQLSTPKKS</sequence>
<dbReference type="PANTHER" id="PTHR10983">
    <property type="entry name" value="1-ACYLGLYCEROL-3-PHOSPHATE ACYLTRANSFERASE-RELATED"/>
    <property type="match status" value="1"/>
</dbReference>
<evidence type="ECO:0000256" key="1">
    <source>
        <dbReference type="SAM" id="Phobius"/>
    </source>
</evidence>
<reference evidence="2" key="1">
    <citation type="submission" date="2023-04" db="EMBL/GenBank/DDBJ databases">
        <title>Ambrosiozyma monospora NBRC 1965.</title>
        <authorList>
            <person name="Ichikawa N."/>
            <person name="Sato H."/>
            <person name="Tonouchi N."/>
        </authorList>
    </citation>
    <scope>NUCLEOTIDE SEQUENCE</scope>
    <source>
        <strain evidence="2">NBRC 1965</strain>
    </source>
</reference>
<feature type="transmembrane region" description="Helical" evidence="1">
    <location>
        <begin position="26"/>
        <end position="47"/>
    </location>
</feature>
<dbReference type="EMBL" id="BSXU01000392">
    <property type="protein sequence ID" value="GMG20532.1"/>
    <property type="molecule type" value="Genomic_DNA"/>
</dbReference>
<dbReference type="PANTHER" id="PTHR10983:SF70">
    <property type="entry name" value="PROTEIN MUM3"/>
    <property type="match status" value="1"/>
</dbReference>
<name>A0A9W6YT73_AMBMO</name>
<keyword evidence="1" id="KW-0472">Membrane</keyword>
<dbReference type="AlphaFoldDB" id="A0A9W6YT73"/>
<dbReference type="Proteomes" id="UP001165063">
    <property type="component" value="Unassembled WGS sequence"/>
</dbReference>
<comment type="caution">
    <text evidence="2">The sequence shown here is derived from an EMBL/GenBank/DDBJ whole genome shotgun (WGS) entry which is preliminary data.</text>
</comment>
<evidence type="ECO:0000313" key="3">
    <source>
        <dbReference type="Proteomes" id="UP001165063"/>
    </source>
</evidence>
<dbReference type="OrthoDB" id="189226at2759"/>
<gene>
    <name evidence="2" type="ORF">Amon01_000130100</name>
</gene>
<keyword evidence="3" id="KW-1185">Reference proteome</keyword>
<accession>A0A9W6YT73</accession>
<proteinExistence type="predicted"/>
<keyword evidence="1" id="KW-0812">Transmembrane</keyword>
<organism evidence="2 3">
    <name type="scientific">Ambrosiozyma monospora</name>
    <name type="common">Yeast</name>
    <name type="synonym">Endomycopsis monosporus</name>
    <dbReference type="NCBI Taxonomy" id="43982"/>
    <lineage>
        <taxon>Eukaryota</taxon>
        <taxon>Fungi</taxon>
        <taxon>Dikarya</taxon>
        <taxon>Ascomycota</taxon>
        <taxon>Saccharomycotina</taxon>
        <taxon>Pichiomycetes</taxon>
        <taxon>Pichiales</taxon>
        <taxon>Pichiaceae</taxon>
        <taxon>Ambrosiozyma</taxon>
    </lineage>
</organism>
<dbReference type="GO" id="GO:0005783">
    <property type="term" value="C:endoplasmic reticulum"/>
    <property type="evidence" value="ECO:0007669"/>
    <property type="project" value="TreeGrafter"/>
</dbReference>
<dbReference type="GO" id="GO:0036149">
    <property type="term" value="P:phosphatidylinositol acyl-chain remodeling"/>
    <property type="evidence" value="ECO:0007669"/>
    <property type="project" value="TreeGrafter"/>
</dbReference>